<protein>
    <submittedName>
        <fullName evidence="2">Mucin 2, oligomeric mucus/gel-forming</fullName>
    </submittedName>
</protein>
<evidence type="ECO:0000313" key="2">
    <source>
        <dbReference type="EMBL" id="QRW25369.1"/>
    </source>
</evidence>
<dbReference type="KEGG" id="rsx:RhiXN_07318"/>
<sequence length="478" mass="51681">MESTADEIGYDDPLALKMGQILARRAAAATRAISGSSRRSSRHSSVASGRRSVDSNGRRSSILDVVGEGSKPVESKRDSALLLPPPVVVDDRSPQEGSSRFGRVPRRVKGLQQQRQSPPGAHDLLNTFTFPSVPRPLSPPTREPESESLPQPSSSHFAQPSSHFGSQPPSHFGTSASTNANMPSYQLHIQTRVPLTVQTNLDPYSDQDPAPVSPVMFHEDARSVSFVMHGSPTSGVYVSPVESMSPTSLRFSMIERSFEALAAGERENFASNITNSNVPDDNASSESKGAGIPYDCTSSNVPHDDACYGPFVSYDDESTGFPRCDEESNDYDEVSAVSFRFSLQSSLYHCTPELPLDIAYHSSPYQNSPTGGRFPQHSSSNSRLLHHPASQSPSDLILGQQVHSSPATSYSQPSPNTPFQSSIPIAARRPERPCENPPSSNKRHTHPASAFNAHLDLLRGLSPLPSHGLPLPAPMRNP</sequence>
<gene>
    <name evidence="2" type="ORF">RhiXN_07318</name>
</gene>
<feature type="region of interest" description="Disordered" evidence="1">
    <location>
        <begin position="27"/>
        <end position="179"/>
    </location>
</feature>
<feature type="compositionally biased region" description="Polar residues" evidence="1">
    <location>
        <begin position="156"/>
        <end position="179"/>
    </location>
</feature>
<feature type="compositionally biased region" description="Polar residues" evidence="1">
    <location>
        <begin position="366"/>
        <end position="394"/>
    </location>
</feature>
<accession>A0A8H8P4H4</accession>
<feature type="compositionally biased region" description="Low complexity" evidence="1">
    <location>
        <begin position="27"/>
        <end position="50"/>
    </location>
</feature>
<feature type="compositionally biased region" description="Polar residues" evidence="1">
    <location>
        <begin position="401"/>
        <end position="422"/>
    </location>
</feature>
<dbReference type="GeneID" id="67029597"/>
<dbReference type="AlphaFoldDB" id="A0A8H8P4H4"/>
<organism evidence="2 3">
    <name type="scientific">Rhizoctonia solani</name>
    <dbReference type="NCBI Taxonomy" id="456999"/>
    <lineage>
        <taxon>Eukaryota</taxon>
        <taxon>Fungi</taxon>
        <taxon>Dikarya</taxon>
        <taxon>Basidiomycota</taxon>
        <taxon>Agaricomycotina</taxon>
        <taxon>Agaricomycetes</taxon>
        <taxon>Cantharellales</taxon>
        <taxon>Ceratobasidiaceae</taxon>
        <taxon>Rhizoctonia</taxon>
    </lineage>
</organism>
<dbReference type="EMBL" id="CP059670">
    <property type="protein sequence ID" value="QRW25369.1"/>
    <property type="molecule type" value="Genomic_DNA"/>
</dbReference>
<proteinExistence type="predicted"/>
<name>A0A8H8P4H4_9AGAM</name>
<reference evidence="2" key="1">
    <citation type="submission" date="2020-05" db="EMBL/GenBank/DDBJ databases">
        <title>Evolutionary and genomic comparisons of hybrid uninucleate and nonhybrid Rhizoctonia fungi.</title>
        <authorList>
            <person name="Li C."/>
            <person name="Chen X."/>
        </authorList>
    </citation>
    <scope>NUCLEOTIDE SEQUENCE</scope>
    <source>
        <strain evidence="2">AG-1 IA</strain>
    </source>
</reference>
<evidence type="ECO:0000313" key="3">
    <source>
        <dbReference type="Proteomes" id="UP000650533"/>
    </source>
</evidence>
<dbReference type="Proteomes" id="UP000650533">
    <property type="component" value="Chromosome 13"/>
</dbReference>
<feature type="region of interest" description="Disordered" evidence="1">
    <location>
        <begin position="366"/>
        <end position="422"/>
    </location>
</feature>
<dbReference type="RefSeq" id="XP_043185606.1">
    <property type="nucleotide sequence ID" value="XM_043327134.1"/>
</dbReference>
<evidence type="ECO:0000256" key="1">
    <source>
        <dbReference type="SAM" id="MobiDB-lite"/>
    </source>
</evidence>